<organism evidence="2 3">
    <name type="scientific">Fragilariopsis cylindrus CCMP1102</name>
    <dbReference type="NCBI Taxonomy" id="635003"/>
    <lineage>
        <taxon>Eukaryota</taxon>
        <taxon>Sar</taxon>
        <taxon>Stramenopiles</taxon>
        <taxon>Ochrophyta</taxon>
        <taxon>Bacillariophyta</taxon>
        <taxon>Bacillariophyceae</taxon>
        <taxon>Bacillariophycidae</taxon>
        <taxon>Bacillariales</taxon>
        <taxon>Bacillariaceae</taxon>
        <taxon>Fragilariopsis</taxon>
    </lineage>
</organism>
<feature type="region of interest" description="Disordered" evidence="1">
    <location>
        <begin position="23"/>
        <end position="50"/>
    </location>
</feature>
<protein>
    <submittedName>
        <fullName evidence="2">Uncharacterized protein</fullName>
    </submittedName>
</protein>
<reference evidence="2 3" key="1">
    <citation type="submission" date="2016-09" db="EMBL/GenBank/DDBJ databases">
        <title>Extensive genetic diversity and differential bi-allelic expression allows diatom success in the polar Southern Ocean.</title>
        <authorList>
            <consortium name="DOE Joint Genome Institute"/>
            <person name="Mock T."/>
            <person name="Otillar R.P."/>
            <person name="Strauss J."/>
            <person name="Dupont C."/>
            <person name="Frickenhaus S."/>
            <person name="Maumus F."/>
            <person name="Mcmullan M."/>
            <person name="Sanges R."/>
            <person name="Schmutz J."/>
            <person name="Toseland A."/>
            <person name="Valas R."/>
            <person name="Veluchamy A."/>
            <person name="Ward B.J."/>
            <person name="Allen A."/>
            <person name="Barry K."/>
            <person name="Falciatore A."/>
            <person name="Ferrante M."/>
            <person name="Fortunato A.E."/>
            <person name="Gloeckner G."/>
            <person name="Gruber A."/>
            <person name="Hipkin R."/>
            <person name="Janech M."/>
            <person name="Kroth P."/>
            <person name="Leese F."/>
            <person name="Lindquist E."/>
            <person name="Lyon B.R."/>
            <person name="Martin J."/>
            <person name="Mayer C."/>
            <person name="Parker M."/>
            <person name="Quesneville H."/>
            <person name="Raymond J."/>
            <person name="Uhlig C."/>
            <person name="Valentin K.U."/>
            <person name="Worden A.Z."/>
            <person name="Armbrust E.V."/>
            <person name="Bowler C."/>
            <person name="Green B."/>
            <person name="Moulton V."/>
            <person name="Van Oosterhout C."/>
            <person name="Grigoriev I."/>
        </authorList>
    </citation>
    <scope>NUCLEOTIDE SEQUENCE [LARGE SCALE GENOMIC DNA]</scope>
    <source>
        <strain evidence="2 3">CCMP1102</strain>
    </source>
</reference>
<name>A0A1E7G0D5_9STRA</name>
<dbReference type="EMBL" id="KV784353">
    <property type="protein sequence ID" value="OEU23673.1"/>
    <property type="molecule type" value="Genomic_DNA"/>
</dbReference>
<dbReference type="Proteomes" id="UP000095751">
    <property type="component" value="Unassembled WGS sequence"/>
</dbReference>
<dbReference type="InParanoid" id="A0A1E7G0D5"/>
<evidence type="ECO:0000313" key="3">
    <source>
        <dbReference type="Proteomes" id="UP000095751"/>
    </source>
</evidence>
<accession>A0A1E7G0D5</accession>
<evidence type="ECO:0000313" key="2">
    <source>
        <dbReference type="EMBL" id="OEU23673.1"/>
    </source>
</evidence>
<evidence type="ECO:0000256" key="1">
    <source>
        <dbReference type="SAM" id="MobiDB-lite"/>
    </source>
</evidence>
<dbReference type="AlphaFoldDB" id="A0A1E7G0D5"/>
<dbReference type="KEGG" id="fcy:FRACYDRAFT_233845"/>
<feature type="compositionally biased region" description="Basic and acidic residues" evidence="1">
    <location>
        <begin position="41"/>
        <end position="50"/>
    </location>
</feature>
<gene>
    <name evidence="2" type="ORF">FRACYDRAFT_233845</name>
</gene>
<sequence length="181" mass="20607">MTIQRPRRKYYYELAENGIIVLNDSGDDNDDHNDNGVNDADQNKKQRELQEEKQRIDILKERLYRLKKSTLDSSFCIHKIEEYDTTSSIIELLQKHLVTSENNYMKAIATATTTTTTGGGGPNYGYVCNINVEIVVNSSQIKKIDDTIMIIKKERRRRSLSSASSSTLLSSSLSSECYQNL</sequence>
<keyword evidence="3" id="KW-1185">Reference proteome</keyword>
<proteinExistence type="predicted"/>